<evidence type="ECO:0000256" key="1">
    <source>
        <dbReference type="ARBA" id="ARBA00022737"/>
    </source>
</evidence>
<dbReference type="PANTHER" id="PTHR22767">
    <property type="entry name" value="N-TERMINAL ACETYLTRANSFERASE-RELATED"/>
    <property type="match status" value="1"/>
</dbReference>
<dbReference type="PROSITE" id="PS50005">
    <property type="entry name" value="TPR"/>
    <property type="match status" value="1"/>
</dbReference>
<sequence>MAPSKPSANDDVQGSKKELPAKENALFRQVVRCYENKQYKKGLKAADAVLKKFPNHGETLCMKGLIVSYATPENKEEAYELVKHGLKYDVRSHVCWHVYGLLNRADRDYREAIKCYRMALRIDDQNAQILRDLSWLQIQVRDLDDFVETRRQLLQGKPTQKTNWISFAMANFLCGKHDVALSAIDKYETSVKKHAKPDDPLMAKYEDSELIMFKAMILEEAGKFKEALALIAAREGKIVDAIGAMDARARMLLAIGDVSGAADAYRALIDRMPDNHEYHRALHKCIIGVDDVSDVASLNADDVSKLEALYDELGVKHPRCDTIKRFPLEYSSGAAFEAKLRAFAEKPLRKGVPSLFQDIEALYANDEKAAIMGRVFEDIAETLEKTGAFPPAQGDGEKEKEKEKDPSSCRVHALALLAHHKSKTGDDAGALATIDAALAIESKSKIECLLAKATFLEKAGALRDAARVGEEARAADLADRFLNSVCVRRLLQCGEHEEAEKTVALFTRDGDQASNLYDMQCAWFENYAGRCHAAAGRRGRALKYFQAVKTHYDDMEEDQFDFHQYCLRKMTLRSYVEMLRVEDALYARAAYREAAKGGIETYVDLHDKPLADEEAAEEAMLAAMTSDARKQYRKEKRKTEEKEAKIREAKKREEERELKKAADAAAKEGKKRKPTPKKEDPDPNGEKLARTKTPLDDAAKLLEPLLRHAGAHLETHALAFEVYARKGKLLKALRAVNAALAVAPGSFEAARLVARLARLVEELPRPPAEDDARGGAMAIATHAAVRVVLEEGVEKATGGKSAMAFAEDMVKRAASPSEAAEAAAAIAAAGGDGGTACVAAAASCVVDGASLAECVAALGVFKRVEKEGDGGPAASAFKNRCAPLYPLCDAFK</sequence>
<evidence type="ECO:0000256" key="3">
    <source>
        <dbReference type="PROSITE-ProRule" id="PRU00339"/>
    </source>
</evidence>
<dbReference type="AlphaFoldDB" id="A0A7R9XU54"/>
<feature type="region of interest" description="Disordered" evidence="4">
    <location>
        <begin position="627"/>
        <end position="693"/>
    </location>
</feature>
<proteinExistence type="predicted"/>
<dbReference type="Pfam" id="PF12569">
    <property type="entry name" value="NatA_aux_su"/>
    <property type="match status" value="1"/>
</dbReference>
<keyword evidence="1" id="KW-0677">Repeat</keyword>
<dbReference type="InterPro" id="IPR019734">
    <property type="entry name" value="TPR_rpt"/>
</dbReference>
<name>A0A7R9XU54_MICPS</name>
<protein>
    <submittedName>
        <fullName evidence="5">Uncharacterized protein</fullName>
    </submittedName>
</protein>
<feature type="repeat" description="TPR" evidence="3">
    <location>
        <begin position="93"/>
        <end position="126"/>
    </location>
</feature>
<feature type="compositionally biased region" description="Basic and acidic residues" evidence="4">
    <location>
        <begin position="637"/>
        <end position="668"/>
    </location>
</feature>
<dbReference type="EMBL" id="HBDY01001264">
    <property type="protein sequence ID" value="CAD8227892.1"/>
    <property type="molecule type" value="Transcribed_RNA"/>
</dbReference>
<feature type="compositionally biased region" description="Basic and acidic residues" evidence="4">
    <location>
        <begin position="395"/>
        <end position="406"/>
    </location>
</feature>
<evidence type="ECO:0000256" key="2">
    <source>
        <dbReference type="ARBA" id="ARBA00022803"/>
    </source>
</evidence>
<dbReference type="FunFam" id="1.25.40.1040:FF:000003">
    <property type="entry name" value="N-terminal acetyltransferase A, auxiliary subunit"/>
    <property type="match status" value="1"/>
</dbReference>
<dbReference type="InterPro" id="IPR011990">
    <property type="entry name" value="TPR-like_helical_dom_sf"/>
</dbReference>
<dbReference type="GO" id="GO:0005737">
    <property type="term" value="C:cytoplasm"/>
    <property type="evidence" value="ECO:0007669"/>
    <property type="project" value="TreeGrafter"/>
</dbReference>
<dbReference type="PANTHER" id="PTHR22767:SF2">
    <property type="entry name" value="N(ALPHA)-ACETYLTRANSFERASE 15_16, ISOFORM A"/>
    <property type="match status" value="1"/>
</dbReference>
<dbReference type="SUPFAM" id="SSF48452">
    <property type="entry name" value="TPR-like"/>
    <property type="match status" value="2"/>
</dbReference>
<dbReference type="InterPro" id="IPR021183">
    <property type="entry name" value="NatA_aux_su"/>
</dbReference>
<organism evidence="5">
    <name type="scientific">Micromonas pusilla</name>
    <name type="common">Picoplanktonic green alga</name>
    <name type="synonym">Chromulina pusilla</name>
    <dbReference type="NCBI Taxonomy" id="38833"/>
    <lineage>
        <taxon>Eukaryota</taxon>
        <taxon>Viridiplantae</taxon>
        <taxon>Chlorophyta</taxon>
        <taxon>Mamiellophyceae</taxon>
        <taxon>Mamiellales</taxon>
        <taxon>Mamiellaceae</taxon>
        <taxon>Micromonas</taxon>
    </lineage>
</organism>
<dbReference type="Gene3D" id="1.25.40.1040">
    <property type="match status" value="1"/>
</dbReference>
<evidence type="ECO:0000256" key="4">
    <source>
        <dbReference type="SAM" id="MobiDB-lite"/>
    </source>
</evidence>
<dbReference type="PIRSF" id="PIRSF000422">
    <property type="entry name" value="N-terminal-AcTrfase-A_aux_su"/>
    <property type="match status" value="1"/>
</dbReference>
<feature type="region of interest" description="Disordered" evidence="4">
    <location>
        <begin position="387"/>
        <end position="406"/>
    </location>
</feature>
<reference evidence="5" key="1">
    <citation type="submission" date="2021-01" db="EMBL/GenBank/DDBJ databases">
        <authorList>
            <person name="Corre E."/>
            <person name="Pelletier E."/>
            <person name="Niang G."/>
            <person name="Scheremetjew M."/>
            <person name="Finn R."/>
            <person name="Kale V."/>
            <person name="Holt S."/>
            <person name="Cochrane G."/>
            <person name="Meng A."/>
            <person name="Brown T."/>
            <person name="Cohen L."/>
        </authorList>
    </citation>
    <scope>NUCLEOTIDE SEQUENCE</scope>
    <source>
        <strain evidence="5">RCC1614</strain>
    </source>
</reference>
<feature type="compositionally biased region" description="Basic and acidic residues" evidence="4">
    <location>
        <begin position="676"/>
        <end position="693"/>
    </location>
</feature>
<keyword evidence="2 3" id="KW-0802">TPR repeat</keyword>
<gene>
    <name evidence="5" type="ORF">MPUS1402_LOCUS963</name>
</gene>
<dbReference type="Gene3D" id="1.25.40.1010">
    <property type="match status" value="1"/>
</dbReference>
<dbReference type="SMART" id="SM00028">
    <property type="entry name" value="TPR"/>
    <property type="match status" value="6"/>
</dbReference>
<accession>A0A7R9XU54</accession>
<evidence type="ECO:0000313" key="5">
    <source>
        <dbReference type="EMBL" id="CAD8227892.1"/>
    </source>
</evidence>